<evidence type="ECO:0000256" key="1">
    <source>
        <dbReference type="SAM" id="MobiDB-lite"/>
    </source>
</evidence>
<gene>
    <name evidence="3" type="ORF">OFUS_LOCUS6415</name>
</gene>
<dbReference type="Proteomes" id="UP000749559">
    <property type="component" value="Unassembled WGS sequence"/>
</dbReference>
<feature type="compositionally biased region" description="Basic residues" evidence="1">
    <location>
        <begin position="293"/>
        <end position="308"/>
    </location>
</feature>
<feature type="compositionally biased region" description="Polar residues" evidence="1">
    <location>
        <begin position="83"/>
        <end position="114"/>
    </location>
</feature>
<dbReference type="AlphaFoldDB" id="A0A8J1TTG8"/>
<proteinExistence type="predicted"/>
<accession>A0A8J1TTG8</accession>
<feature type="domain" description="DUF4211" evidence="2">
    <location>
        <begin position="361"/>
        <end position="493"/>
    </location>
</feature>
<feature type="compositionally biased region" description="Low complexity" evidence="1">
    <location>
        <begin position="143"/>
        <end position="152"/>
    </location>
</feature>
<dbReference type="PANTHER" id="PTHR14689">
    <property type="entry name" value="PHORBOL-ESTER_DAG-TYPE DOMAIN-CONTAINING PROTEIN"/>
    <property type="match status" value="1"/>
</dbReference>
<feature type="compositionally biased region" description="Basic residues" evidence="1">
    <location>
        <begin position="160"/>
        <end position="172"/>
    </location>
</feature>
<dbReference type="PANTHER" id="PTHR14689:SF0">
    <property type="entry name" value="COILED-COIL DOMAIN-CONTAINING PROTEIN 82"/>
    <property type="match status" value="1"/>
</dbReference>
<feature type="compositionally biased region" description="Polar residues" evidence="1">
    <location>
        <begin position="64"/>
        <end position="74"/>
    </location>
</feature>
<feature type="compositionally biased region" description="Basic residues" evidence="1">
    <location>
        <begin position="322"/>
        <end position="338"/>
    </location>
</feature>
<dbReference type="InterPro" id="IPR025451">
    <property type="entry name" value="DUF4211"/>
</dbReference>
<feature type="compositionally biased region" description="Basic and acidic residues" evidence="1">
    <location>
        <begin position="119"/>
        <end position="133"/>
    </location>
</feature>
<feature type="compositionally biased region" description="Polar residues" evidence="1">
    <location>
        <begin position="196"/>
        <end position="207"/>
    </location>
</feature>
<evidence type="ECO:0000313" key="3">
    <source>
        <dbReference type="EMBL" id="CAH1779618.1"/>
    </source>
</evidence>
<dbReference type="GO" id="GO:0005634">
    <property type="term" value="C:nucleus"/>
    <property type="evidence" value="ECO:0007669"/>
    <property type="project" value="TreeGrafter"/>
</dbReference>
<dbReference type="Pfam" id="PF13926">
    <property type="entry name" value="DUF4211"/>
    <property type="match status" value="1"/>
</dbReference>
<dbReference type="EMBL" id="CAIIXF020000003">
    <property type="protein sequence ID" value="CAH1779618.1"/>
    <property type="molecule type" value="Genomic_DNA"/>
</dbReference>
<feature type="region of interest" description="Disordered" evidence="1">
    <location>
        <begin position="64"/>
        <end position="352"/>
    </location>
</feature>
<organism evidence="3 4">
    <name type="scientific">Owenia fusiformis</name>
    <name type="common">Polychaete worm</name>
    <dbReference type="NCBI Taxonomy" id="6347"/>
    <lineage>
        <taxon>Eukaryota</taxon>
        <taxon>Metazoa</taxon>
        <taxon>Spiralia</taxon>
        <taxon>Lophotrochozoa</taxon>
        <taxon>Annelida</taxon>
        <taxon>Polychaeta</taxon>
        <taxon>Sedentaria</taxon>
        <taxon>Canalipalpata</taxon>
        <taxon>Sabellida</taxon>
        <taxon>Oweniida</taxon>
        <taxon>Oweniidae</taxon>
        <taxon>Owenia</taxon>
    </lineage>
</organism>
<comment type="caution">
    <text evidence="3">The sequence shown here is derived from an EMBL/GenBank/DDBJ whole genome shotgun (WGS) entry which is preliminary data.</text>
</comment>
<keyword evidence="4" id="KW-1185">Reference proteome</keyword>
<evidence type="ECO:0000259" key="2">
    <source>
        <dbReference type="Pfam" id="PF13926"/>
    </source>
</evidence>
<protein>
    <recommendedName>
        <fullName evidence="2">DUF4211 domain-containing protein</fullName>
    </recommendedName>
</protein>
<evidence type="ECO:0000313" key="4">
    <source>
        <dbReference type="Proteomes" id="UP000749559"/>
    </source>
</evidence>
<name>A0A8J1TTG8_OWEFU</name>
<feature type="compositionally biased region" description="Acidic residues" evidence="1">
    <location>
        <begin position="208"/>
        <end position="221"/>
    </location>
</feature>
<feature type="compositionally biased region" description="Basic and acidic residues" evidence="1">
    <location>
        <begin position="266"/>
        <end position="276"/>
    </location>
</feature>
<sequence>MVDPYWPPEAFIAHPTNSSSDIELELQDFTSLKSEHDQENGLPQQQQQQGILDELSVMPLSQPTVVFSTPPKNTHQQHDGLSGVTQERNALQEMYTNKNIGDTDSQNAVKSPSCCNRDIVVEKQDKEGQKTDNEESDSTVNYNNENPDSVDSNDSDSKIHHSAKKSSAKKSRVLNSESESDSDKSQQSATDEDTYNDTINESGSEYTPDSDTESEDAEGSDITEASASELPSVSESETSDDSKSSTCSSGSKYVPSPSTSKGQGKKQRELRSERVRSTSSSSSADDFKSSRSCSKRRQKGKPHKRNSSRRNSSSSESDFRTSKNKRRQSKKTSKRKRKDSGMDASFYRNFDNEQKHHQIEEEEELDEDQEFQQELADYKKSTNEEKLKYLIEKTLRQLLYSPEQFKNYVESLRYVKIVDPAIQHVMDKWIMPKAELVQSTAWRRNINEAASSLSVAIFDEYETIRMKCQCCGRKRMITKKAIFTGNKYNRDTLVTDDDELDEGVTREKKFKIGDDCRANLEAFHDIHHWLYHFKSRAVVKIDEVKAKFGDDVEVDEIITSILEDEDWIEEQTDDIREKLTTAECVKMNSKATYSSCTRGDFDDDYY</sequence>
<reference evidence="3" key="1">
    <citation type="submission" date="2022-03" db="EMBL/GenBank/DDBJ databases">
        <authorList>
            <person name="Martin C."/>
        </authorList>
    </citation>
    <scope>NUCLEOTIDE SEQUENCE</scope>
</reference>